<protein>
    <submittedName>
        <fullName evidence="2">Uncharacterized protein</fullName>
    </submittedName>
</protein>
<dbReference type="GeneID" id="81403486"/>
<organism evidence="2 3">
    <name type="scientific">Penicillium bovifimosum</name>
    <dbReference type="NCBI Taxonomy" id="126998"/>
    <lineage>
        <taxon>Eukaryota</taxon>
        <taxon>Fungi</taxon>
        <taxon>Dikarya</taxon>
        <taxon>Ascomycota</taxon>
        <taxon>Pezizomycotina</taxon>
        <taxon>Eurotiomycetes</taxon>
        <taxon>Eurotiomycetidae</taxon>
        <taxon>Eurotiales</taxon>
        <taxon>Aspergillaceae</taxon>
        <taxon>Penicillium</taxon>
    </lineage>
</organism>
<gene>
    <name evidence="2" type="ORF">N7515_003572</name>
</gene>
<reference evidence="2" key="2">
    <citation type="journal article" date="2023" name="IMA Fungus">
        <title>Comparative genomic study of the Penicillium genus elucidates a diverse pangenome and 15 lateral gene transfer events.</title>
        <authorList>
            <person name="Petersen C."/>
            <person name="Sorensen T."/>
            <person name="Nielsen M.R."/>
            <person name="Sondergaard T.E."/>
            <person name="Sorensen J.L."/>
            <person name="Fitzpatrick D.A."/>
            <person name="Frisvad J.C."/>
            <person name="Nielsen K.L."/>
        </authorList>
    </citation>
    <scope>NUCLEOTIDE SEQUENCE</scope>
    <source>
        <strain evidence="2">IBT 22155</strain>
    </source>
</reference>
<feature type="compositionally biased region" description="Low complexity" evidence="1">
    <location>
        <begin position="1"/>
        <end position="14"/>
    </location>
</feature>
<feature type="region of interest" description="Disordered" evidence="1">
    <location>
        <begin position="1"/>
        <end position="35"/>
    </location>
</feature>
<reference evidence="2" key="1">
    <citation type="submission" date="2022-11" db="EMBL/GenBank/DDBJ databases">
        <authorList>
            <person name="Petersen C."/>
        </authorList>
    </citation>
    <scope>NUCLEOTIDE SEQUENCE</scope>
    <source>
        <strain evidence="2">IBT 22155</strain>
    </source>
</reference>
<proteinExistence type="predicted"/>
<accession>A0A9W9H686</accession>
<dbReference type="AlphaFoldDB" id="A0A9W9H686"/>
<evidence type="ECO:0000256" key="1">
    <source>
        <dbReference type="SAM" id="MobiDB-lite"/>
    </source>
</evidence>
<keyword evidence="3" id="KW-1185">Reference proteome</keyword>
<comment type="caution">
    <text evidence="2">The sequence shown here is derived from an EMBL/GenBank/DDBJ whole genome shotgun (WGS) entry which is preliminary data.</text>
</comment>
<sequence length="278" mass="32052">MSSQSKGHSSASQARLAAQIKSSEETPQELSGDTLWGDKFGPEIQHEKDGNINALQRHRYITFRNYHASSQLRDVSGNLLNTEEELREVVQEEIAIREGDHTSSENSKDRLLSLNAKYWTLSQEWWRWRSGLAHGFQSRGFELWRSHPKWYMHRDLIEECAGRQGCCARACGCCVNRDIDDSRTLGAGHCTLECGCCERARGFKVSNEEKKRLEELYKIDKQAEDKGSDFHSLRISRLSIWGLVGDSRKDPFDMIDAKPSYEEMPKNNKRLDRLLWIL</sequence>
<dbReference type="Proteomes" id="UP001149079">
    <property type="component" value="Unassembled WGS sequence"/>
</dbReference>
<dbReference type="EMBL" id="JAPQKL010000003">
    <property type="protein sequence ID" value="KAJ5138724.1"/>
    <property type="molecule type" value="Genomic_DNA"/>
</dbReference>
<dbReference type="RefSeq" id="XP_056523373.1">
    <property type="nucleotide sequence ID" value="XM_056664316.1"/>
</dbReference>
<name>A0A9W9H686_9EURO</name>
<evidence type="ECO:0000313" key="3">
    <source>
        <dbReference type="Proteomes" id="UP001149079"/>
    </source>
</evidence>
<dbReference type="OrthoDB" id="4364054at2759"/>
<evidence type="ECO:0000313" key="2">
    <source>
        <dbReference type="EMBL" id="KAJ5138724.1"/>
    </source>
</evidence>